<dbReference type="Proteomes" id="UP000056968">
    <property type="component" value="Chromosome"/>
</dbReference>
<dbReference type="EMBL" id="CP013264">
    <property type="protein sequence ID" value="ALR19597.1"/>
    <property type="molecule type" value="Genomic_DNA"/>
</dbReference>
<keyword evidence="4" id="KW-1185">Reference proteome</keyword>
<dbReference type="PANTHER" id="PTHR34477:SF1">
    <property type="entry name" value="UPF0213 PROTEIN YHBQ"/>
    <property type="match status" value="1"/>
</dbReference>
<dbReference type="InterPro" id="IPR000305">
    <property type="entry name" value="GIY-YIG_endonuc"/>
</dbReference>
<accession>A0A0S3EVZ7</accession>
<dbReference type="Gene3D" id="3.40.1440.10">
    <property type="entry name" value="GIY-YIG endonuclease"/>
    <property type="match status" value="1"/>
</dbReference>
<comment type="similarity">
    <text evidence="1">Belongs to the UPF0213 family.</text>
</comment>
<dbReference type="OrthoDB" id="287318at2"/>
<feature type="domain" description="GIY-YIG" evidence="2">
    <location>
        <begin position="1"/>
        <end position="76"/>
    </location>
</feature>
<evidence type="ECO:0000256" key="1">
    <source>
        <dbReference type="ARBA" id="ARBA00007435"/>
    </source>
</evidence>
<evidence type="ECO:0000313" key="4">
    <source>
        <dbReference type="Proteomes" id="UP000056968"/>
    </source>
</evidence>
<dbReference type="InterPro" id="IPR035901">
    <property type="entry name" value="GIY-YIG_endonuc_sf"/>
</dbReference>
<dbReference type="InterPro" id="IPR050190">
    <property type="entry name" value="UPF0213_domain"/>
</dbReference>
<dbReference type="PANTHER" id="PTHR34477">
    <property type="entry name" value="UPF0213 PROTEIN YHBQ"/>
    <property type="match status" value="1"/>
</dbReference>
<dbReference type="PROSITE" id="PS50164">
    <property type="entry name" value="GIY_YIG"/>
    <property type="match status" value="1"/>
</dbReference>
<dbReference type="SUPFAM" id="SSF82771">
    <property type="entry name" value="GIY-YIG endonuclease"/>
    <property type="match status" value="1"/>
</dbReference>
<evidence type="ECO:0000313" key="3">
    <source>
        <dbReference type="EMBL" id="ALR19597.1"/>
    </source>
</evidence>
<organism evidence="3 4">
    <name type="scientific">Sphingobium baderi</name>
    <dbReference type="NCBI Taxonomy" id="1332080"/>
    <lineage>
        <taxon>Bacteria</taxon>
        <taxon>Pseudomonadati</taxon>
        <taxon>Pseudomonadota</taxon>
        <taxon>Alphaproteobacteria</taxon>
        <taxon>Sphingomonadales</taxon>
        <taxon>Sphingomonadaceae</taxon>
        <taxon>Sphingobium</taxon>
    </lineage>
</organism>
<gene>
    <name evidence="3" type="ORF">ATN00_04015</name>
</gene>
<dbReference type="Pfam" id="PF01541">
    <property type="entry name" value="GIY-YIG"/>
    <property type="match status" value="1"/>
</dbReference>
<dbReference type="RefSeq" id="WP_062062447.1">
    <property type="nucleotide sequence ID" value="NZ_CP013264.1"/>
</dbReference>
<reference evidence="3 4" key="1">
    <citation type="submission" date="2015-11" db="EMBL/GenBank/DDBJ databases">
        <title>A Two-component Flavoprotein Monooxygenase System MeaXY Responsible for para-Hydroxylation of 2-Methyl-6-ethylaniline and 2,6-Diethylaniline in Sphingobium baderi DE-13.</title>
        <authorList>
            <person name="Cheng M."/>
            <person name="Meng Q."/>
            <person name="Yang Y."/>
            <person name="Chu C."/>
            <person name="Yan X."/>
            <person name="He J."/>
            <person name="Li S."/>
        </authorList>
    </citation>
    <scope>NUCLEOTIDE SEQUENCE [LARGE SCALE GENOMIC DNA]</scope>
    <source>
        <strain evidence="3 4">DE-13</strain>
    </source>
</reference>
<name>A0A0S3EVZ7_9SPHN</name>
<protein>
    <recommendedName>
        <fullName evidence="2">GIY-YIG domain-containing protein</fullName>
    </recommendedName>
</protein>
<dbReference type="AlphaFoldDB" id="A0A0S3EVZ7"/>
<evidence type="ECO:0000259" key="2">
    <source>
        <dbReference type="PROSITE" id="PS50164"/>
    </source>
</evidence>
<dbReference type="CDD" id="cd10456">
    <property type="entry name" value="GIY-YIG_UPF0213"/>
    <property type="match status" value="1"/>
</dbReference>
<proteinExistence type="inferred from homology"/>
<sequence length="83" mass="9268">MAFHAYLLRCSDGSFYADHTDHLESRLAQHQMGLGGSYTAPRRLVALVLMESFGTRDEALTAERRSKNWSRAKKQALIEGGAN</sequence>
<dbReference type="STRING" id="1332080.ATN00_04015"/>
<dbReference type="KEGG" id="sbd:ATN00_04015"/>